<dbReference type="GO" id="GO:0006487">
    <property type="term" value="P:protein N-linked glycosylation"/>
    <property type="evidence" value="ECO:0007669"/>
    <property type="project" value="TreeGrafter"/>
</dbReference>
<evidence type="ECO:0000313" key="6">
    <source>
        <dbReference type="Proteomes" id="UP000646827"/>
    </source>
</evidence>
<dbReference type="GO" id="GO:0016020">
    <property type="term" value="C:membrane"/>
    <property type="evidence" value="ECO:0007669"/>
    <property type="project" value="InterPro"/>
</dbReference>
<keyword evidence="4" id="KW-0472">Membrane</keyword>
<comment type="similarity">
    <text evidence="1">Belongs to the glycosyltransferase 15 family.</text>
</comment>
<name>A0A8H7VRM6_9FUNG</name>
<dbReference type="Proteomes" id="UP000646827">
    <property type="component" value="Unassembled WGS sequence"/>
</dbReference>
<dbReference type="GO" id="GO:0000026">
    <property type="term" value="F:alpha-1,2-mannosyltransferase activity"/>
    <property type="evidence" value="ECO:0007669"/>
    <property type="project" value="TreeGrafter"/>
</dbReference>
<dbReference type="Gene3D" id="3.90.550.10">
    <property type="entry name" value="Spore Coat Polysaccharide Biosynthesis Protein SpsA, Chain A"/>
    <property type="match status" value="2"/>
</dbReference>
<dbReference type="InterPro" id="IPR029044">
    <property type="entry name" value="Nucleotide-diphossugar_trans"/>
</dbReference>
<sequence>MRRTTSSYFFILTAVCIFYFGSLYLVSRTTITTDESGCLNFIHDDNKAMAQEESERIINPEEKVFIDDKSTNDKNPVFVQSSTLNQDNDDDETTLVVTYPTDENINSTTLTTPIITQTQEGDRANAAIVILCRNSELPAMRRTIREFEDRFNRKYHYPYVFLNDEPFTNTFIKSIRQLTNAPTEFGLVPDTMWSVPDWVDEKQVEEALADYASRNILYGGSLSYRHMCRFNSGFFYNHPLVAKYDYYWTWINNISIISTDPILQIKYRRVEPGVHFFCDLDYDPFVYMQKNNKLYSFTITLVEIPQTIPTLWDHTMRFAHQNNIKTNFLRMFGDEENGYNYCHFWSNFEIASLDLWRDEKYQAYFDYLDSTGNFFYERWGDAIVHSLAAGMFLNKSQVHFFKDIGYQHDNFAHCVDDGVFGKCMCPENVANFDYNGWGTCMPKWDAFPEEGIRWDFKSNGDQIIGEEAKIISKPEYVSKSSKKSSFSNKKASTPSSSSSS</sequence>
<dbReference type="GO" id="GO:0005794">
    <property type="term" value="C:Golgi apparatus"/>
    <property type="evidence" value="ECO:0007669"/>
    <property type="project" value="TreeGrafter"/>
</dbReference>
<reference evidence="5 6" key="1">
    <citation type="submission" date="2020-12" db="EMBL/GenBank/DDBJ databases">
        <title>Metabolic potential, ecology and presence of endohyphal bacteria is reflected in genomic diversity of Mucoromycotina.</title>
        <authorList>
            <person name="Muszewska A."/>
            <person name="Okrasinska A."/>
            <person name="Steczkiewicz K."/>
            <person name="Drgas O."/>
            <person name="Orlowska M."/>
            <person name="Perlinska-Lenart U."/>
            <person name="Aleksandrzak-Piekarczyk T."/>
            <person name="Szatraj K."/>
            <person name="Zielenkiewicz U."/>
            <person name="Pilsyk S."/>
            <person name="Malc E."/>
            <person name="Mieczkowski P."/>
            <person name="Kruszewska J.S."/>
            <person name="Biernat P."/>
            <person name="Pawlowska J."/>
        </authorList>
    </citation>
    <scope>NUCLEOTIDE SEQUENCE [LARGE SCALE GENOMIC DNA]</scope>
    <source>
        <strain evidence="5 6">CBS 142.35</strain>
    </source>
</reference>
<evidence type="ECO:0000256" key="1">
    <source>
        <dbReference type="ARBA" id="ARBA00007677"/>
    </source>
</evidence>
<proteinExistence type="inferred from homology"/>
<evidence type="ECO:0000256" key="2">
    <source>
        <dbReference type="ARBA" id="ARBA00022679"/>
    </source>
</evidence>
<dbReference type="Pfam" id="PF01793">
    <property type="entry name" value="Glyco_transf_15"/>
    <property type="match status" value="2"/>
</dbReference>
<evidence type="ECO:0000256" key="4">
    <source>
        <dbReference type="SAM" id="Phobius"/>
    </source>
</evidence>
<dbReference type="AlphaFoldDB" id="A0A8H7VRM6"/>
<dbReference type="SUPFAM" id="SSF53448">
    <property type="entry name" value="Nucleotide-diphospho-sugar transferases"/>
    <property type="match status" value="1"/>
</dbReference>
<keyword evidence="6" id="KW-1185">Reference proteome</keyword>
<comment type="caution">
    <text evidence="5">The sequence shown here is derived from an EMBL/GenBank/DDBJ whole genome shotgun (WGS) entry which is preliminary data.</text>
</comment>
<accession>A0A8H7VRM6</accession>
<evidence type="ECO:0000256" key="3">
    <source>
        <dbReference type="SAM" id="MobiDB-lite"/>
    </source>
</evidence>
<dbReference type="EMBL" id="JAEPRB010000018">
    <property type="protein sequence ID" value="KAG2226253.1"/>
    <property type="molecule type" value="Genomic_DNA"/>
</dbReference>
<dbReference type="PANTHER" id="PTHR31121">
    <property type="entry name" value="ALPHA-1,2 MANNOSYLTRANSFERASE KTR1"/>
    <property type="match status" value="1"/>
</dbReference>
<dbReference type="GO" id="GO:0000032">
    <property type="term" value="P:cell wall mannoprotein biosynthetic process"/>
    <property type="evidence" value="ECO:0007669"/>
    <property type="project" value="TreeGrafter"/>
</dbReference>
<dbReference type="InterPro" id="IPR002685">
    <property type="entry name" value="Glyco_trans_15"/>
</dbReference>
<dbReference type="OrthoDB" id="439943at2759"/>
<dbReference type="PANTHER" id="PTHR31121:SF2">
    <property type="entry name" value="MANNOSYLTRANSFERASE KTR5-RELATED"/>
    <property type="match status" value="1"/>
</dbReference>
<feature type="region of interest" description="Disordered" evidence="3">
    <location>
        <begin position="476"/>
        <end position="500"/>
    </location>
</feature>
<keyword evidence="4" id="KW-1133">Transmembrane helix</keyword>
<keyword evidence="2" id="KW-0808">Transferase</keyword>
<feature type="transmembrane region" description="Helical" evidence="4">
    <location>
        <begin position="7"/>
        <end position="26"/>
    </location>
</feature>
<keyword evidence="4" id="KW-0812">Transmembrane</keyword>
<organism evidence="5 6">
    <name type="scientific">Circinella minor</name>
    <dbReference type="NCBI Taxonomy" id="1195481"/>
    <lineage>
        <taxon>Eukaryota</taxon>
        <taxon>Fungi</taxon>
        <taxon>Fungi incertae sedis</taxon>
        <taxon>Mucoromycota</taxon>
        <taxon>Mucoromycotina</taxon>
        <taxon>Mucoromycetes</taxon>
        <taxon>Mucorales</taxon>
        <taxon>Lichtheimiaceae</taxon>
        <taxon>Circinella</taxon>
    </lineage>
</organism>
<evidence type="ECO:0000313" key="5">
    <source>
        <dbReference type="EMBL" id="KAG2226253.1"/>
    </source>
</evidence>
<protein>
    <submittedName>
        <fullName evidence="5">Uncharacterized protein</fullName>
    </submittedName>
</protein>
<gene>
    <name evidence="5" type="ORF">INT45_005925</name>
</gene>